<sequence length="862" mass="96848">MTKSESSTTPAIPLVISHMYHFGHWDKTASILDPRLPASLSSPFEVSGLDDSIFCVTPAEWHHSDITYGREAAGAAGTTAKARIVACLQKFTQRSAQTGKQLYRSTYVQHTKIARWRSSEKSCEIPPSCTITNDQSGVPKTPARSQDNLLHFVANVSEVWKQVARSPLGGEEEAVISFPPLHLCSYDRLQLLQSLCPAAAAAIMILGRQMPEMRSDSCITPPNQLPRSTSTVTADAWCPRALMIMDSPEESLLFSMPDGFEIGSTLRKRNCLLRGGTLDGLLVYALKIFRQNKSDTYESLIPNIFMRLYPTFTIANEVVSRLIQRYLAFVPIEPGGLGCISEKGEAVEPGRDWNEAVNTLEFLLKLLTRTERVLYDAKLENKIFRFAQLLKMDSRLVGSLSPRNHSTVDDDIDKDGEEDTLSNIPNGSLVKLAKQKSAISDELTRIAESLLDLVPTAVGRRRFTEEVNTEQPAKEKVGSEINFLTCTCYQRLSQFLRFKVNALAKQITSMEEMCFDGIQLYELISIKDLEKGNTPTLSRCIQHFNDLNSMVKCLTRIAKELGEPLSKVQSDSGECDTCVDETLQEINTPDHLCPLCGLQREALIQQRLMEDNLQRVSKKFAESRGASLKSYLCLSSVSYSLPLRMKRSNVLLENTLVHLCDLAQELKKINNFSSFLAVILGLQNAPTQSVSKRLKLRLTKLGAYMLPPSFSAYRRDLEAAKMPCLPYLGLVFQQLIHLDNGNVLFLSSPSGGETTSTSHTNQGLITGDEVDANKIVNFWRCWKHYLILGYFMKRADRDMLEKDEKGSYEIEPDTEIQSYLKSFKMYSTHFHRRVDTTASEQSSLRCNRRKQCTKSDNFHTLP</sequence>
<dbReference type="WBParaSite" id="EgrG_001198100">
    <property type="protein sequence ID" value="EgrG_001198100"/>
    <property type="gene ID" value="EgrG_001198100"/>
</dbReference>
<accession>A0A068WYT3</accession>
<feature type="domain" description="N-terminal Ras-GEF" evidence="4">
    <location>
        <begin position="269"/>
        <end position="401"/>
    </location>
</feature>
<dbReference type="OrthoDB" id="25179at2759"/>
<gene>
    <name evidence="5" type="ORF">EgrG_001198100</name>
</gene>
<dbReference type="InterPro" id="IPR001895">
    <property type="entry name" value="RASGEF_cat_dom"/>
</dbReference>
<dbReference type="SUPFAM" id="SSF48366">
    <property type="entry name" value="Ras GEF"/>
    <property type="match status" value="2"/>
</dbReference>
<keyword evidence="1 2" id="KW-0344">Guanine-nucleotide releasing factor</keyword>
<protein>
    <submittedName>
        <fullName evidence="5 7">Rap guanine nucleotide exchange factor 1</fullName>
    </submittedName>
</protein>
<proteinExistence type="predicted"/>
<dbReference type="InterPro" id="IPR023578">
    <property type="entry name" value="Ras_GEF_dom_sf"/>
</dbReference>
<evidence type="ECO:0000259" key="3">
    <source>
        <dbReference type="PROSITE" id="PS50009"/>
    </source>
</evidence>
<evidence type="ECO:0000256" key="1">
    <source>
        <dbReference type="ARBA" id="ARBA00022658"/>
    </source>
</evidence>
<name>A0A068WYT3_ECHGR</name>
<dbReference type="Pfam" id="PF00617">
    <property type="entry name" value="RasGEF"/>
    <property type="match status" value="1"/>
</dbReference>
<evidence type="ECO:0000256" key="2">
    <source>
        <dbReference type="PROSITE-ProRule" id="PRU00168"/>
    </source>
</evidence>
<dbReference type="AlphaFoldDB" id="A0A068WYT3"/>
<dbReference type="Gene3D" id="1.10.840.10">
    <property type="entry name" value="Ras guanine-nucleotide exchange factors catalytic domain"/>
    <property type="match status" value="2"/>
</dbReference>
<evidence type="ECO:0000313" key="6">
    <source>
        <dbReference type="Proteomes" id="UP000492820"/>
    </source>
</evidence>
<organism evidence="5">
    <name type="scientific">Echinococcus granulosus</name>
    <name type="common">Hydatid tapeworm</name>
    <dbReference type="NCBI Taxonomy" id="6210"/>
    <lineage>
        <taxon>Eukaryota</taxon>
        <taxon>Metazoa</taxon>
        <taxon>Spiralia</taxon>
        <taxon>Lophotrochozoa</taxon>
        <taxon>Platyhelminthes</taxon>
        <taxon>Cestoda</taxon>
        <taxon>Eucestoda</taxon>
        <taxon>Cyclophyllidea</taxon>
        <taxon>Taeniidae</taxon>
        <taxon>Echinococcus</taxon>
        <taxon>Echinococcus granulosus group</taxon>
    </lineage>
</organism>
<dbReference type="InterPro" id="IPR036964">
    <property type="entry name" value="RASGEF_cat_dom_sf"/>
</dbReference>
<dbReference type="EMBL" id="LK028587">
    <property type="protein sequence ID" value="CDS22797.1"/>
    <property type="molecule type" value="Genomic_DNA"/>
</dbReference>
<evidence type="ECO:0000313" key="7">
    <source>
        <dbReference type="WBParaSite" id="EgrG_001198100"/>
    </source>
</evidence>
<dbReference type="GO" id="GO:0005886">
    <property type="term" value="C:plasma membrane"/>
    <property type="evidence" value="ECO:0007669"/>
    <property type="project" value="TreeGrafter"/>
</dbReference>
<evidence type="ECO:0000313" key="5">
    <source>
        <dbReference type="EMBL" id="CDS22797.1"/>
    </source>
</evidence>
<feature type="domain" description="Ras-GEF" evidence="3">
    <location>
        <begin position="499"/>
        <end position="828"/>
    </location>
</feature>
<dbReference type="PROSITE" id="PS50212">
    <property type="entry name" value="RASGEF_NTER"/>
    <property type="match status" value="1"/>
</dbReference>
<reference evidence="5" key="2">
    <citation type="submission" date="2014-06" db="EMBL/GenBank/DDBJ databases">
        <authorList>
            <person name="Aslett M."/>
        </authorList>
    </citation>
    <scope>NUCLEOTIDE SEQUENCE</scope>
</reference>
<reference evidence="5 6" key="1">
    <citation type="journal article" date="2013" name="Nature">
        <title>The genomes of four tapeworm species reveal adaptations to parasitism.</title>
        <authorList>
            <person name="Tsai I.J."/>
            <person name="Zarowiecki M."/>
            <person name="Holroyd N."/>
            <person name="Garciarrubio A."/>
            <person name="Sanchez-Flores A."/>
            <person name="Brooks K.L."/>
            <person name="Tracey A."/>
            <person name="Bobes R.J."/>
            <person name="Fragoso G."/>
            <person name="Sciutto E."/>
            <person name="Aslett M."/>
            <person name="Beasley H."/>
            <person name="Bennett H.M."/>
            <person name="Cai J."/>
            <person name="Camicia F."/>
            <person name="Clark R."/>
            <person name="Cucher M."/>
            <person name="De Silva N."/>
            <person name="Day T.A."/>
            <person name="Deplazes P."/>
            <person name="Estrada K."/>
            <person name="Fernandez C."/>
            <person name="Holland P.W."/>
            <person name="Hou J."/>
            <person name="Hu S."/>
            <person name="Huckvale T."/>
            <person name="Hung S.S."/>
            <person name="Kamenetzky L."/>
            <person name="Keane J.A."/>
            <person name="Kiss F."/>
            <person name="Koziol U."/>
            <person name="Lambert O."/>
            <person name="Liu K."/>
            <person name="Luo X."/>
            <person name="Luo Y."/>
            <person name="Macchiaroli N."/>
            <person name="Nichol S."/>
            <person name="Paps J."/>
            <person name="Parkinson J."/>
            <person name="Pouchkina-Stantcheva N."/>
            <person name="Riddiford N."/>
            <person name="Rosenzvit M."/>
            <person name="Salinas G."/>
            <person name="Wasmuth J.D."/>
            <person name="Zamanian M."/>
            <person name="Zheng Y."/>
            <person name="Cai X."/>
            <person name="Soberon X."/>
            <person name="Olson P.D."/>
            <person name="Laclette J.P."/>
            <person name="Brehm K."/>
            <person name="Berriman M."/>
            <person name="Garciarrubio A."/>
            <person name="Bobes R.J."/>
            <person name="Fragoso G."/>
            <person name="Sanchez-Flores A."/>
            <person name="Estrada K."/>
            <person name="Cevallos M.A."/>
            <person name="Morett E."/>
            <person name="Gonzalez V."/>
            <person name="Portillo T."/>
            <person name="Ochoa-Leyva A."/>
            <person name="Jose M.V."/>
            <person name="Sciutto E."/>
            <person name="Landa A."/>
            <person name="Jimenez L."/>
            <person name="Valdes V."/>
            <person name="Carrero J.C."/>
            <person name="Larralde C."/>
            <person name="Morales-Montor J."/>
            <person name="Limon-Lason J."/>
            <person name="Soberon X."/>
            <person name="Laclette J.P."/>
        </authorList>
    </citation>
    <scope>NUCLEOTIDE SEQUENCE [LARGE SCALE GENOMIC DNA]</scope>
</reference>
<dbReference type="PANTHER" id="PTHR23113">
    <property type="entry name" value="GUANINE NUCLEOTIDE EXCHANGE FACTOR"/>
    <property type="match status" value="1"/>
</dbReference>
<dbReference type="SMART" id="SM00147">
    <property type="entry name" value="RasGEF"/>
    <property type="match status" value="1"/>
</dbReference>
<dbReference type="Proteomes" id="UP000492820">
    <property type="component" value="Unassembled WGS sequence"/>
</dbReference>
<dbReference type="PANTHER" id="PTHR23113:SF368">
    <property type="entry name" value="CELL DIVISION CONTROL PROTEIN 25"/>
    <property type="match status" value="1"/>
</dbReference>
<dbReference type="GO" id="GO:0005085">
    <property type="term" value="F:guanyl-nucleotide exchange factor activity"/>
    <property type="evidence" value="ECO:0007669"/>
    <property type="project" value="UniProtKB-KW"/>
</dbReference>
<dbReference type="InterPro" id="IPR000651">
    <property type="entry name" value="Ras-like_Gua-exchang_fac_N"/>
</dbReference>
<dbReference type="InterPro" id="IPR008937">
    <property type="entry name" value="Ras-like_GEF"/>
</dbReference>
<evidence type="ECO:0000259" key="4">
    <source>
        <dbReference type="PROSITE" id="PS50212"/>
    </source>
</evidence>
<dbReference type="GO" id="GO:0007265">
    <property type="term" value="P:Ras protein signal transduction"/>
    <property type="evidence" value="ECO:0007669"/>
    <property type="project" value="TreeGrafter"/>
</dbReference>
<dbReference type="PROSITE" id="PS50009">
    <property type="entry name" value="RASGEF_CAT"/>
    <property type="match status" value="1"/>
</dbReference>
<reference evidence="7" key="3">
    <citation type="submission" date="2020-10" db="UniProtKB">
        <authorList>
            <consortium name="WormBaseParasite"/>
        </authorList>
    </citation>
    <scope>IDENTIFICATION</scope>
</reference>